<keyword evidence="1" id="KW-0472">Membrane</keyword>
<gene>
    <name evidence="3" type="primary">LOC107226595</name>
</gene>
<dbReference type="FunCoup" id="A0A6J0C6J4">
    <property type="interactions" value="12"/>
</dbReference>
<dbReference type="KEGG" id="nlo:107226595"/>
<organism evidence="3">
    <name type="scientific">Neodiprion lecontei</name>
    <name type="common">Redheaded pine sawfly</name>
    <dbReference type="NCBI Taxonomy" id="441921"/>
    <lineage>
        <taxon>Eukaryota</taxon>
        <taxon>Metazoa</taxon>
        <taxon>Ecdysozoa</taxon>
        <taxon>Arthropoda</taxon>
        <taxon>Hexapoda</taxon>
        <taxon>Insecta</taxon>
        <taxon>Pterygota</taxon>
        <taxon>Neoptera</taxon>
        <taxon>Endopterygota</taxon>
        <taxon>Hymenoptera</taxon>
        <taxon>Tenthredinoidea</taxon>
        <taxon>Diprionidae</taxon>
        <taxon>Diprioninae</taxon>
        <taxon>Neodiprion</taxon>
    </lineage>
</organism>
<sequence length="77" mass="8595">MAASGQKVSLLLRGWNEIPEIVASSFIAVLGLGFGFAGLYVYNKNDGSKRKYKFHYTVYRPDDPRVANIKTHCGLDE</sequence>
<proteinExistence type="predicted"/>
<dbReference type="RefSeq" id="XP_015522951.1">
    <property type="nucleotide sequence ID" value="XM_015667465.2"/>
</dbReference>
<accession>A0A6J0C6J4</accession>
<dbReference type="OrthoDB" id="6600151at2759"/>
<evidence type="ECO:0000313" key="3">
    <source>
        <dbReference type="RefSeq" id="XP_015522951.1"/>
    </source>
</evidence>
<dbReference type="CTD" id="4696"/>
<protein>
    <submittedName>
        <fullName evidence="3">Uncharacterized protein LOC107226595 isoform X2</fullName>
    </submittedName>
</protein>
<reference evidence="3" key="1">
    <citation type="submission" date="2025-08" db="UniProtKB">
        <authorList>
            <consortium name="RefSeq"/>
        </authorList>
    </citation>
    <scope>IDENTIFICATION</scope>
    <source>
        <tissue evidence="3">Thorax and Abdomen</tissue>
    </source>
</reference>
<keyword evidence="2" id="KW-1185">Reference proteome</keyword>
<dbReference type="GeneID" id="107226595"/>
<evidence type="ECO:0000256" key="1">
    <source>
        <dbReference type="SAM" id="Phobius"/>
    </source>
</evidence>
<feature type="transmembrane region" description="Helical" evidence="1">
    <location>
        <begin position="21"/>
        <end position="42"/>
    </location>
</feature>
<dbReference type="Proteomes" id="UP000829291">
    <property type="component" value="Chromosome 3"/>
</dbReference>
<name>A0A6J0C6J4_NEOLC</name>
<evidence type="ECO:0000313" key="2">
    <source>
        <dbReference type="Proteomes" id="UP000829291"/>
    </source>
</evidence>
<keyword evidence="1" id="KW-1133">Transmembrane helix</keyword>
<dbReference type="AlphaFoldDB" id="A0A6J0C6J4"/>
<keyword evidence="1" id="KW-0812">Transmembrane</keyword>
<dbReference type="InParanoid" id="A0A6J0C6J4"/>